<keyword evidence="5" id="KW-0804">Transcription</keyword>
<dbReference type="AlphaFoldDB" id="A0A2U1KTN3"/>
<organism evidence="8 9">
    <name type="scientific">Artemisia annua</name>
    <name type="common">Sweet wormwood</name>
    <dbReference type="NCBI Taxonomy" id="35608"/>
    <lineage>
        <taxon>Eukaryota</taxon>
        <taxon>Viridiplantae</taxon>
        <taxon>Streptophyta</taxon>
        <taxon>Embryophyta</taxon>
        <taxon>Tracheophyta</taxon>
        <taxon>Spermatophyta</taxon>
        <taxon>Magnoliopsida</taxon>
        <taxon>eudicotyledons</taxon>
        <taxon>Gunneridae</taxon>
        <taxon>Pentapetalae</taxon>
        <taxon>asterids</taxon>
        <taxon>campanulids</taxon>
        <taxon>Asterales</taxon>
        <taxon>Asteraceae</taxon>
        <taxon>Asteroideae</taxon>
        <taxon>Anthemideae</taxon>
        <taxon>Artemisiinae</taxon>
        <taxon>Artemisia</taxon>
    </lineage>
</organism>
<dbReference type="GO" id="GO:0003677">
    <property type="term" value="F:DNA binding"/>
    <property type="evidence" value="ECO:0007669"/>
    <property type="project" value="UniProtKB-KW"/>
</dbReference>
<dbReference type="Pfam" id="PF02042">
    <property type="entry name" value="RWP-RK"/>
    <property type="match status" value="1"/>
</dbReference>
<feature type="domain" description="RWP-RK" evidence="7">
    <location>
        <begin position="189"/>
        <end position="275"/>
    </location>
</feature>
<dbReference type="PANTHER" id="PTHR46373">
    <property type="entry name" value="PROTEIN RKD4"/>
    <property type="match status" value="1"/>
</dbReference>
<protein>
    <submittedName>
        <fullName evidence="8">RWP-RK domain-containing protein</fullName>
    </submittedName>
</protein>
<evidence type="ECO:0000256" key="4">
    <source>
        <dbReference type="ARBA" id="ARBA00023125"/>
    </source>
</evidence>
<dbReference type="STRING" id="35608.A0A2U1KTN3"/>
<keyword evidence="2" id="KW-0805">Transcription regulation</keyword>
<dbReference type="InterPro" id="IPR044607">
    <property type="entry name" value="RKD-like"/>
</dbReference>
<evidence type="ECO:0000256" key="6">
    <source>
        <dbReference type="ARBA" id="ARBA00023242"/>
    </source>
</evidence>
<proteinExistence type="predicted"/>
<dbReference type="EMBL" id="PKPP01014047">
    <property type="protein sequence ID" value="PWA40111.1"/>
    <property type="molecule type" value="Genomic_DNA"/>
</dbReference>
<comment type="caution">
    <text evidence="8">The sequence shown here is derived from an EMBL/GenBank/DDBJ whole genome shotgun (WGS) entry which is preliminary data.</text>
</comment>
<dbReference type="GO" id="GO:0003700">
    <property type="term" value="F:DNA-binding transcription factor activity"/>
    <property type="evidence" value="ECO:0007669"/>
    <property type="project" value="InterPro"/>
</dbReference>
<evidence type="ECO:0000256" key="3">
    <source>
        <dbReference type="ARBA" id="ARBA00023054"/>
    </source>
</evidence>
<dbReference type="InterPro" id="IPR003035">
    <property type="entry name" value="RWP-RK_dom"/>
</dbReference>
<keyword evidence="6" id="KW-0539">Nucleus</keyword>
<evidence type="ECO:0000259" key="7">
    <source>
        <dbReference type="PROSITE" id="PS51519"/>
    </source>
</evidence>
<evidence type="ECO:0000256" key="2">
    <source>
        <dbReference type="ARBA" id="ARBA00023015"/>
    </source>
</evidence>
<keyword evidence="3" id="KW-0175">Coiled coil</keyword>
<reference evidence="8 9" key="1">
    <citation type="journal article" date="2018" name="Mol. Plant">
        <title>The genome of Artemisia annua provides insight into the evolution of Asteraceae family and artemisinin biosynthesis.</title>
        <authorList>
            <person name="Shen Q."/>
            <person name="Zhang L."/>
            <person name="Liao Z."/>
            <person name="Wang S."/>
            <person name="Yan T."/>
            <person name="Shi P."/>
            <person name="Liu M."/>
            <person name="Fu X."/>
            <person name="Pan Q."/>
            <person name="Wang Y."/>
            <person name="Lv Z."/>
            <person name="Lu X."/>
            <person name="Zhang F."/>
            <person name="Jiang W."/>
            <person name="Ma Y."/>
            <person name="Chen M."/>
            <person name="Hao X."/>
            <person name="Li L."/>
            <person name="Tang Y."/>
            <person name="Lv G."/>
            <person name="Zhou Y."/>
            <person name="Sun X."/>
            <person name="Brodelius P.E."/>
            <person name="Rose J.K.C."/>
            <person name="Tang K."/>
        </authorList>
    </citation>
    <scope>NUCLEOTIDE SEQUENCE [LARGE SCALE GENOMIC DNA]</scope>
    <source>
        <strain evidence="9">cv. Huhao1</strain>
        <tissue evidence="8">Leaf</tissue>
    </source>
</reference>
<dbReference type="PANTHER" id="PTHR46373:SF12">
    <property type="entry name" value="PROTEIN RKD5"/>
    <property type="match status" value="1"/>
</dbReference>
<name>A0A2U1KTN3_ARTAN</name>
<keyword evidence="4" id="KW-0238">DNA-binding</keyword>
<evidence type="ECO:0000256" key="5">
    <source>
        <dbReference type="ARBA" id="ARBA00023163"/>
    </source>
</evidence>
<comment type="function">
    <text evidence="1">Putative transcription factor.</text>
</comment>
<evidence type="ECO:0000313" key="8">
    <source>
        <dbReference type="EMBL" id="PWA40111.1"/>
    </source>
</evidence>
<dbReference type="Proteomes" id="UP000245207">
    <property type="component" value="Unassembled WGS sequence"/>
</dbReference>
<dbReference type="PROSITE" id="PS51519">
    <property type="entry name" value="RWP_RK"/>
    <property type="match status" value="1"/>
</dbReference>
<sequence>MEVSSLLGGVQVVSPLTAVEHTNEGGLVVQGLGIITLECVRSQVQFLLGANNLKWPRQPPEKGRASPGLSLGGGGFKPCGLVRQKGRKTKNHKLETIPTLAKDLHEIIQLSRESIKFEQCTSDSEEAGKGKEDKENQCKNRHRCDVDLNSLPSGLSENEGSVTTGSDQSVTDSLHSFVCTCHHSQYSVTADFLGKKKRRAATKVIASLALEDLSKYFGVPIIQASKSLKVGLTVLKKKCREFGIPRWPHRKIKSLDGLLSNLQVELARQRGEEDTGAARAVAEMQKMIESEKETIEKKPFMDIQRETKKIRQDIFKKRHRAKALEGQCQTLPLF</sequence>
<evidence type="ECO:0000256" key="1">
    <source>
        <dbReference type="ARBA" id="ARBA00004049"/>
    </source>
</evidence>
<dbReference type="OrthoDB" id="6270329at2759"/>
<accession>A0A2U1KTN3</accession>
<evidence type="ECO:0000313" key="9">
    <source>
        <dbReference type="Proteomes" id="UP000245207"/>
    </source>
</evidence>
<keyword evidence="9" id="KW-1185">Reference proteome</keyword>
<gene>
    <name evidence="8" type="ORF">CTI12_AA565880</name>
</gene>